<evidence type="ECO:0000256" key="2">
    <source>
        <dbReference type="ARBA" id="ARBA00007739"/>
    </source>
</evidence>
<dbReference type="AlphaFoldDB" id="A0A368XUG7"/>
<comment type="similarity">
    <text evidence="1">In the C-terminal section; belongs to the transpeptidase family.</text>
</comment>
<dbReference type="PANTHER" id="PTHR32282:SF32">
    <property type="entry name" value="PENICILLIN-BINDING PROTEIN 2A"/>
    <property type="match status" value="1"/>
</dbReference>
<evidence type="ECO:0000256" key="7">
    <source>
        <dbReference type="ARBA" id="ARBA00022679"/>
    </source>
</evidence>
<comment type="similarity">
    <text evidence="2">In the N-terminal section; belongs to the glycosyltransferase 51 family.</text>
</comment>
<evidence type="ECO:0000256" key="16">
    <source>
        <dbReference type="ARBA" id="ARBA00034000"/>
    </source>
</evidence>
<evidence type="ECO:0000256" key="12">
    <source>
        <dbReference type="ARBA" id="ARBA00022989"/>
    </source>
</evidence>
<evidence type="ECO:0000256" key="9">
    <source>
        <dbReference type="ARBA" id="ARBA00022801"/>
    </source>
</evidence>
<dbReference type="EMBL" id="QPJJ01000007">
    <property type="protein sequence ID" value="RCW69674.1"/>
    <property type="molecule type" value="Genomic_DNA"/>
</dbReference>
<dbReference type="GO" id="GO:0071555">
    <property type="term" value="P:cell wall organization"/>
    <property type="evidence" value="ECO:0007669"/>
    <property type="project" value="UniProtKB-KW"/>
</dbReference>
<organism evidence="21 22">
    <name type="scientific">Saliterribacillus persicus</name>
    <dbReference type="NCBI Taxonomy" id="930114"/>
    <lineage>
        <taxon>Bacteria</taxon>
        <taxon>Bacillati</taxon>
        <taxon>Bacillota</taxon>
        <taxon>Bacilli</taxon>
        <taxon>Bacillales</taxon>
        <taxon>Bacillaceae</taxon>
        <taxon>Saliterribacillus</taxon>
    </lineage>
</organism>
<sequence length="712" mass="79699">MIKKFKVFSFVMTAMLLLAVVGYLFILYGGKFVVDEKAVILPAASKVVAEDGTVISKIYQENRDYVTINDIPKHVEDAFLAVEDQRFYEHAGISFRAVSRAVYRDIIAMEKAEGGSTITQQLAKNLFLSNDKTWMRKTKEVMASIYLERNYSKEKILELYLNEIYLAHGVYGVGAAATHYFNKDLADITVDEAAMLAALAKAPNTYSPLINPELAKERRNLVLQSMANYDVLSTEEMMSLQGKNLDIKTETRETPPWFDDYLEMVIVELADEYDLSREQLKSGGYTIHVPIDSTIQEIAYEQFQNLDAFPGSNDLVDGAFVLMDEETGYIKALIGGRDYEIGDHHQALTKHQPGSVFKPVAVYGPAMMLGSYQPFDMIPDQRESFDGYSVSNANGLFDGEVTVYDAIVQSKNAPAVWLLDQIGISYSKSYLDKMDIVIEDDGLAIALGGLTTGVTPIEMTEAYRTFIHEGKWIQSSSITEVLNRNNQPLKQNTRKNEDVFDPQVAWNMVRMLETTAASGTARHGDFDKALAGKTGSTQHPTVEGMVKDAWFVGMTPSYVSAMWMGYDEANKSNYLTSGSEAPTKLTKSILTEVDKRKELEGSFSKPETVEELEDPIELPTISDLKVDYSLGGWTLIRGELSWKADPDERIVYEVYEKKDGEDVLLGTVTGKGTYTLDNINLFRTYEYYVVPMDPLTNEKGNPSNIAELSVDF</sequence>
<dbReference type="InterPro" id="IPR023346">
    <property type="entry name" value="Lysozyme-like_dom_sf"/>
</dbReference>
<keyword evidence="7" id="KW-0808">Transferase</keyword>
<dbReference type="GO" id="GO:0030288">
    <property type="term" value="C:outer membrane-bounded periplasmic space"/>
    <property type="evidence" value="ECO:0007669"/>
    <property type="project" value="TreeGrafter"/>
</dbReference>
<reference evidence="21 22" key="1">
    <citation type="submission" date="2018-07" db="EMBL/GenBank/DDBJ databases">
        <title>Genomic Encyclopedia of Type Strains, Phase IV (KMG-IV): sequencing the most valuable type-strain genomes for metagenomic binning, comparative biology and taxonomic classification.</title>
        <authorList>
            <person name="Goeker M."/>
        </authorList>
    </citation>
    <scope>NUCLEOTIDE SEQUENCE [LARGE SCALE GENOMIC DNA]</scope>
    <source>
        <strain evidence="21 22">DSM 27696</strain>
    </source>
</reference>
<dbReference type="GO" id="GO:0009002">
    <property type="term" value="F:serine-type D-Ala-D-Ala carboxypeptidase activity"/>
    <property type="evidence" value="ECO:0007669"/>
    <property type="project" value="UniProtKB-EC"/>
</dbReference>
<dbReference type="Proteomes" id="UP000252585">
    <property type="component" value="Unassembled WGS sequence"/>
</dbReference>
<dbReference type="FunFam" id="1.10.3810.10:FF:000001">
    <property type="entry name" value="Penicillin-binding protein 1A"/>
    <property type="match status" value="1"/>
</dbReference>
<dbReference type="SUPFAM" id="SSF53955">
    <property type="entry name" value="Lysozyme-like"/>
    <property type="match status" value="1"/>
</dbReference>
<dbReference type="InterPro" id="IPR012338">
    <property type="entry name" value="Beta-lactam/transpept-like"/>
</dbReference>
<evidence type="ECO:0000256" key="11">
    <source>
        <dbReference type="ARBA" id="ARBA00022984"/>
    </source>
</evidence>
<evidence type="ECO:0000313" key="21">
    <source>
        <dbReference type="EMBL" id="RCW69674.1"/>
    </source>
</evidence>
<dbReference type="GO" id="GO:0008955">
    <property type="term" value="F:peptidoglycan glycosyltransferase activity"/>
    <property type="evidence" value="ECO:0007669"/>
    <property type="project" value="UniProtKB-EC"/>
</dbReference>
<evidence type="ECO:0000256" key="18">
    <source>
        <dbReference type="SAM" id="Phobius"/>
    </source>
</evidence>
<keyword evidence="3" id="KW-1003">Cell membrane</keyword>
<keyword evidence="11" id="KW-0573">Peptidoglycan synthesis</keyword>
<dbReference type="GO" id="GO:0008658">
    <property type="term" value="F:penicillin binding"/>
    <property type="evidence" value="ECO:0007669"/>
    <property type="project" value="InterPro"/>
</dbReference>
<dbReference type="RefSeq" id="WP_245937434.1">
    <property type="nucleotide sequence ID" value="NZ_QPJJ01000007.1"/>
</dbReference>
<evidence type="ECO:0000256" key="15">
    <source>
        <dbReference type="ARBA" id="ARBA00023316"/>
    </source>
</evidence>
<keyword evidence="13 18" id="KW-0472">Membrane</keyword>
<dbReference type="PANTHER" id="PTHR32282">
    <property type="entry name" value="BINDING PROTEIN TRANSPEPTIDASE, PUTATIVE-RELATED"/>
    <property type="match status" value="1"/>
</dbReference>
<evidence type="ECO:0000256" key="4">
    <source>
        <dbReference type="ARBA" id="ARBA00022645"/>
    </source>
</evidence>
<name>A0A368XUG7_9BACI</name>
<evidence type="ECO:0000256" key="5">
    <source>
        <dbReference type="ARBA" id="ARBA00022670"/>
    </source>
</evidence>
<evidence type="ECO:0000256" key="14">
    <source>
        <dbReference type="ARBA" id="ARBA00023268"/>
    </source>
</evidence>
<dbReference type="Gene3D" id="1.10.3810.10">
    <property type="entry name" value="Biosynthetic peptidoglycan transglycosylase-like"/>
    <property type="match status" value="1"/>
</dbReference>
<evidence type="ECO:0000256" key="10">
    <source>
        <dbReference type="ARBA" id="ARBA00022960"/>
    </source>
</evidence>
<evidence type="ECO:0000256" key="1">
    <source>
        <dbReference type="ARBA" id="ARBA00007090"/>
    </source>
</evidence>
<evidence type="ECO:0000256" key="8">
    <source>
        <dbReference type="ARBA" id="ARBA00022692"/>
    </source>
</evidence>
<keyword evidence="4" id="KW-0121">Carboxypeptidase</keyword>
<gene>
    <name evidence="21" type="ORF">DFR57_10762</name>
</gene>
<keyword evidence="9" id="KW-0378">Hydrolase</keyword>
<comment type="catalytic activity">
    <reaction evidence="17">
        <text>[GlcNAc-(1-&gt;4)-Mur2Ac(oyl-L-Ala-gamma-D-Glu-L-Lys-D-Ala-D-Ala)](n)-di-trans,octa-cis-undecaprenyl diphosphate + beta-D-GlcNAc-(1-&gt;4)-Mur2Ac(oyl-L-Ala-gamma-D-Glu-L-Lys-D-Ala-D-Ala)-di-trans,octa-cis-undecaprenyl diphosphate = [GlcNAc-(1-&gt;4)-Mur2Ac(oyl-L-Ala-gamma-D-Glu-L-Lys-D-Ala-D-Ala)](n+1)-di-trans,octa-cis-undecaprenyl diphosphate + di-trans,octa-cis-undecaprenyl diphosphate + H(+)</text>
        <dbReference type="Rhea" id="RHEA:23708"/>
        <dbReference type="Rhea" id="RHEA-COMP:9602"/>
        <dbReference type="Rhea" id="RHEA-COMP:9603"/>
        <dbReference type="ChEBI" id="CHEBI:15378"/>
        <dbReference type="ChEBI" id="CHEBI:58405"/>
        <dbReference type="ChEBI" id="CHEBI:60033"/>
        <dbReference type="ChEBI" id="CHEBI:78435"/>
        <dbReference type="EC" id="2.4.99.28"/>
    </reaction>
</comment>
<dbReference type="GO" id="GO:0008360">
    <property type="term" value="P:regulation of cell shape"/>
    <property type="evidence" value="ECO:0007669"/>
    <property type="project" value="UniProtKB-KW"/>
</dbReference>
<dbReference type="InterPro" id="IPR036950">
    <property type="entry name" value="PBP_transglycosylase"/>
</dbReference>
<feature type="domain" description="Penicillin-binding protein transpeptidase" evidence="19">
    <location>
        <begin position="318"/>
        <end position="589"/>
    </location>
</feature>
<evidence type="ECO:0000259" key="20">
    <source>
        <dbReference type="Pfam" id="PF00912"/>
    </source>
</evidence>
<dbReference type="Gene3D" id="3.40.710.10">
    <property type="entry name" value="DD-peptidase/beta-lactamase superfamily"/>
    <property type="match status" value="1"/>
</dbReference>
<keyword evidence="22" id="KW-1185">Reference proteome</keyword>
<proteinExistence type="inferred from homology"/>
<comment type="caution">
    <text evidence="21">The sequence shown here is derived from an EMBL/GenBank/DDBJ whole genome shotgun (WGS) entry which is preliminary data.</text>
</comment>
<dbReference type="GO" id="GO:0009252">
    <property type="term" value="P:peptidoglycan biosynthetic process"/>
    <property type="evidence" value="ECO:0007669"/>
    <property type="project" value="UniProtKB-KW"/>
</dbReference>
<keyword evidence="5" id="KW-0645">Protease</keyword>
<feature type="domain" description="Glycosyl transferase family 51" evidence="20">
    <location>
        <begin position="52"/>
        <end position="226"/>
    </location>
</feature>
<keyword evidence="12 18" id="KW-1133">Transmembrane helix</keyword>
<dbReference type="InterPro" id="IPR001460">
    <property type="entry name" value="PCN-bd_Tpept"/>
</dbReference>
<protein>
    <submittedName>
        <fullName evidence="21">Penicillin-binding protein 2A</fullName>
    </submittedName>
</protein>
<keyword evidence="15" id="KW-0961">Cell wall biogenesis/degradation</keyword>
<dbReference type="InterPro" id="IPR050396">
    <property type="entry name" value="Glycosyltr_51/Transpeptidase"/>
</dbReference>
<dbReference type="Pfam" id="PF00905">
    <property type="entry name" value="Transpeptidase"/>
    <property type="match status" value="1"/>
</dbReference>
<evidence type="ECO:0000313" key="22">
    <source>
        <dbReference type="Proteomes" id="UP000252585"/>
    </source>
</evidence>
<dbReference type="InterPro" id="IPR001264">
    <property type="entry name" value="Glyco_trans_51"/>
</dbReference>
<keyword evidence="10" id="KW-0133">Cell shape</keyword>
<comment type="catalytic activity">
    <reaction evidence="16">
        <text>Preferential cleavage: (Ac)2-L-Lys-D-Ala-|-D-Ala. Also transpeptidation of peptidyl-alanyl moieties that are N-acyl substituents of D-alanine.</text>
        <dbReference type="EC" id="3.4.16.4"/>
    </reaction>
</comment>
<evidence type="ECO:0000259" key="19">
    <source>
        <dbReference type="Pfam" id="PF00905"/>
    </source>
</evidence>
<keyword evidence="8 18" id="KW-0812">Transmembrane</keyword>
<dbReference type="SUPFAM" id="SSF56601">
    <property type="entry name" value="beta-lactamase/transpeptidase-like"/>
    <property type="match status" value="1"/>
</dbReference>
<feature type="transmembrane region" description="Helical" evidence="18">
    <location>
        <begin position="7"/>
        <end position="28"/>
    </location>
</feature>
<evidence type="ECO:0000256" key="17">
    <source>
        <dbReference type="ARBA" id="ARBA00049902"/>
    </source>
</evidence>
<dbReference type="Pfam" id="PF00912">
    <property type="entry name" value="Transgly"/>
    <property type="match status" value="1"/>
</dbReference>
<evidence type="ECO:0000256" key="13">
    <source>
        <dbReference type="ARBA" id="ARBA00023136"/>
    </source>
</evidence>
<evidence type="ECO:0000256" key="3">
    <source>
        <dbReference type="ARBA" id="ARBA00022475"/>
    </source>
</evidence>
<keyword evidence="6" id="KW-0328">Glycosyltransferase</keyword>
<dbReference type="NCBIfam" id="TIGR02074">
    <property type="entry name" value="PBP_1a_fam"/>
    <property type="match status" value="1"/>
</dbReference>
<accession>A0A368XUG7</accession>
<evidence type="ECO:0000256" key="6">
    <source>
        <dbReference type="ARBA" id="ARBA00022676"/>
    </source>
</evidence>
<keyword evidence="14" id="KW-0511">Multifunctional enzyme</keyword>
<dbReference type="GO" id="GO:0006508">
    <property type="term" value="P:proteolysis"/>
    <property type="evidence" value="ECO:0007669"/>
    <property type="project" value="UniProtKB-KW"/>
</dbReference>